<comment type="catalytic activity">
    <reaction evidence="14">
        <text>a 5,6-dihydrouridine in mRNA + NAD(+) = a uridine in mRNA + NADH + H(+)</text>
        <dbReference type="Rhea" id="RHEA:69851"/>
        <dbReference type="Rhea" id="RHEA-COMP:14658"/>
        <dbReference type="Rhea" id="RHEA-COMP:17789"/>
        <dbReference type="ChEBI" id="CHEBI:15378"/>
        <dbReference type="ChEBI" id="CHEBI:57540"/>
        <dbReference type="ChEBI" id="CHEBI:57945"/>
        <dbReference type="ChEBI" id="CHEBI:65315"/>
        <dbReference type="ChEBI" id="CHEBI:74443"/>
    </reaction>
    <physiologicalReaction direction="right-to-left" evidence="14">
        <dbReference type="Rhea" id="RHEA:69853"/>
    </physiologicalReaction>
</comment>
<evidence type="ECO:0000256" key="6">
    <source>
        <dbReference type="ARBA" id="ARBA00022857"/>
    </source>
</evidence>
<protein>
    <recommendedName>
        <fullName evidence="10">tRNA-dihydrouridine(16/17) synthase [NAD(P)(+)]</fullName>
        <ecNumber evidence="10">1.3.1.88</ecNumber>
    </recommendedName>
</protein>
<evidence type="ECO:0000256" key="15">
    <source>
        <dbReference type="ARBA" id="ARBA00048934"/>
    </source>
</evidence>
<gene>
    <name evidence="20" type="primary">DUS1</name>
    <name evidence="20" type="ORF">LTR16_000625</name>
</gene>
<dbReference type="InterPro" id="IPR013785">
    <property type="entry name" value="Aldolase_TIM"/>
</dbReference>
<comment type="function">
    <text evidence="11">Catalyzes the synthesis of dihydrouridine, a modified base found in the D-loop of most tRNAs. Specifically modifies U47 in cytoplasmic tRNAs. Catalyzes the synthesis of dihydrouridine in some mRNAs, thereby affecting their translation.</text>
</comment>
<evidence type="ECO:0000256" key="3">
    <source>
        <dbReference type="ARBA" id="ARBA00022643"/>
    </source>
</evidence>
<comment type="catalytic activity">
    <reaction evidence="17">
        <text>5,6-dihydrouridine(17) in tRNA + NADP(+) = uridine(17) in tRNA + NADPH + H(+)</text>
        <dbReference type="Rhea" id="RHEA:53368"/>
        <dbReference type="Rhea" id="RHEA-COMP:13541"/>
        <dbReference type="Rhea" id="RHEA-COMP:13542"/>
        <dbReference type="ChEBI" id="CHEBI:15378"/>
        <dbReference type="ChEBI" id="CHEBI:57783"/>
        <dbReference type="ChEBI" id="CHEBI:58349"/>
        <dbReference type="ChEBI" id="CHEBI:65315"/>
        <dbReference type="ChEBI" id="CHEBI:74443"/>
        <dbReference type="EC" id="1.3.1.88"/>
    </reaction>
    <physiologicalReaction direction="right-to-left" evidence="17">
        <dbReference type="Rhea" id="RHEA:53370"/>
    </physiologicalReaction>
</comment>
<reference evidence="20 21" key="1">
    <citation type="submission" date="2023-08" db="EMBL/GenBank/DDBJ databases">
        <title>Black Yeasts Isolated from many extreme environments.</title>
        <authorList>
            <person name="Coleine C."/>
            <person name="Stajich J.E."/>
            <person name="Selbmann L."/>
        </authorList>
    </citation>
    <scope>NUCLEOTIDE SEQUENCE [LARGE SCALE GENOMIC DNA]</scope>
    <source>
        <strain evidence="20 21">CCFEE 536</strain>
    </source>
</reference>
<keyword evidence="2" id="KW-0285">Flavoprotein</keyword>
<evidence type="ECO:0000256" key="1">
    <source>
        <dbReference type="ARBA" id="ARBA00001917"/>
    </source>
</evidence>
<keyword evidence="3" id="KW-0288">FMN</keyword>
<comment type="caution">
    <text evidence="20">The sequence shown here is derived from an EMBL/GenBank/DDBJ whole genome shotgun (WGS) entry which is preliminary data.</text>
</comment>
<organism evidence="20 21">
    <name type="scientific">Cryomyces antarcticus</name>
    <dbReference type="NCBI Taxonomy" id="329879"/>
    <lineage>
        <taxon>Eukaryota</taxon>
        <taxon>Fungi</taxon>
        <taxon>Dikarya</taxon>
        <taxon>Ascomycota</taxon>
        <taxon>Pezizomycotina</taxon>
        <taxon>Dothideomycetes</taxon>
        <taxon>Dothideomycetes incertae sedis</taxon>
        <taxon>Cryomyces</taxon>
    </lineage>
</organism>
<evidence type="ECO:0000256" key="18">
    <source>
        <dbReference type="SAM" id="MobiDB-lite"/>
    </source>
</evidence>
<comment type="catalytic activity">
    <reaction evidence="13">
        <text>5,6-dihydrouridine(16) in tRNA + NADP(+) = uridine(16) in tRNA + NADPH + H(+)</text>
        <dbReference type="Rhea" id="RHEA:53376"/>
        <dbReference type="Rhea" id="RHEA-COMP:13543"/>
        <dbReference type="Rhea" id="RHEA-COMP:13544"/>
        <dbReference type="ChEBI" id="CHEBI:15378"/>
        <dbReference type="ChEBI" id="CHEBI:57783"/>
        <dbReference type="ChEBI" id="CHEBI:58349"/>
        <dbReference type="ChEBI" id="CHEBI:65315"/>
        <dbReference type="ChEBI" id="CHEBI:74443"/>
        <dbReference type="EC" id="1.3.1.88"/>
    </reaction>
    <physiologicalReaction direction="right-to-left" evidence="13">
        <dbReference type="Rhea" id="RHEA:53378"/>
    </physiologicalReaction>
</comment>
<comment type="catalytic activity">
    <reaction evidence="15">
        <text>5,6-dihydrouridine(16) in tRNA + NAD(+) = uridine(16) in tRNA + NADH + H(+)</text>
        <dbReference type="Rhea" id="RHEA:53380"/>
        <dbReference type="Rhea" id="RHEA-COMP:13543"/>
        <dbReference type="Rhea" id="RHEA-COMP:13544"/>
        <dbReference type="ChEBI" id="CHEBI:15378"/>
        <dbReference type="ChEBI" id="CHEBI:57540"/>
        <dbReference type="ChEBI" id="CHEBI:57945"/>
        <dbReference type="ChEBI" id="CHEBI:65315"/>
        <dbReference type="ChEBI" id="CHEBI:74443"/>
        <dbReference type="EC" id="1.3.1.88"/>
    </reaction>
    <physiologicalReaction direction="right-to-left" evidence="15">
        <dbReference type="Rhea" id="RHEA:53382"/>
    </physiologicalReaction>
</comment>
<dbReference type="CDD" id="cd02801">
    <property type="entry name" value="DUS_like_FMN"/>
    <property type="match status" value="1"/>
</dbReference>
<dbReference type="PROSITE" id="PS01136">
    <property type="entry name" value="UPF0034"/>
    <property type="match status" value="1"/>
</dbReference>
<feature type="region of interest" description="Disordered" evidence="18">
    <location>
        <begin position="523"/>
        <end position="565"/>
    </location>
</feature>
<proteinExistence type="inferred from homology"/>
<dbReference type="PANTHER" id="PTHR11082:SF5">
    <property type="entry name" value="TRNA-DIHYDROURIDINE(16_17) SYNTHASE [NAD(P)(+)]-LIKE"/>
    <property type="match status" value="1"/>
</dbReference>
<accession>A0ABR0LQV6</accession>
<evidence type="ECO:0000256" key="16">
    <source>
        <dbReference type="ARBA" id="ARBA00049447"/>
    </source>
</evidence>
<feature type="compositionally biased region" description="Polar residues" evidence="18">
    <location>
        <begin position="13"/>
        <end position="22"/>
    </location>
</feature>
<comment type="catalytic activity">
    <reaction evidence="12">
        <text>5,6-dihydrouridine(17) in tRNA + NAD(+) = uridine(17) in tRNA + NADH + H(+)</text>
        <dbReference type="Rhea" id="RHEA:53372"/>
        <dbReference type="Rhea" id="RHEA-COMP:13541"/>
        <dbReference type="Rhea" id="RHEA-COMP:13542"/>
        <dbReference type="ChEBI" id="CHEBI:15378"/>
        <dbReference type="ChEBI" id="CHEBI:57540"/>
        <dbReference type="ChEBI" id="CHEBI:57945"/>
        <dbReference type="ChEBI" id="CHEBI:65315"/>
        <dbReference type="ChEBI" id="CHEBI:74443"/>
        <dbReference type="EC" id="1.3.1.88"/>
    </reaction>
    <physiologicalReaction direction="right-to-left" evidence="12">
        <dbReference type="Rhea" id="RHEA:53374"/>
    </physiologicalReaction>
</comment>
<feature type="domain" description="DUS-like FMN-binding" evidence="19">
    <location>
        <begin position="47"/>
        <end position="304"/>
    </location>
</feature>
<keyword evidence="4" id="KW-0507">mRNA processing</keyword>
<dbReference type="EMBL" id="JAVRRA010016430">
    <property type="protein sequence ID" value="KAK5202034.1"/>
    <property type="molecule type" value="Genomic_DNA"/>
</dbReference>
<comment type="cofactor">
    <cofactor evidence="1">
        <name>FMN</name>
        <dbReference type="ChEBI" id="CHEBI:58210"/>
    </cofactor>
</comment>
<evidence type="ECO:0000259" key="19">
    <source>
        <dbReference type="Pfam" id="PF01207"/>
    </source>
</evidence>
<keyword evidence="5" id="KW-0819">tRNA processing</keyword>
<dbReference type="InterPro" id="IPR018517">
    <property type="entry name" value="tRNA_hU_synthase_CS"/>
</dbReference>
<dbReference type="GO" id="GO:0016491">
    <property type="term" value="F:oxidoreductase activity"/>
    <property type="evidence" value="ECO:0007669"/>
    <property type="project" value="UniProtKB-KW"/>
</dbReference>
<evidence type="ECO:0000256" key="13">
    <source>
        <dbReference type="ARBA" id="ARBA00047652"/>
    </source>
</evidence>
<evidence type="ECO:0000256" key="14">
    <source>
        <dbReference type="ARBA" id="ARBA00048342"/>
    </source>
</evidence>
<evidence type="ECO:0000256" key="12">
    <source>
        <dbReference type="ARBA" id="ARBA00047287"/>
    </source>
</evidence>
<evidence type="ECO:0000256" key="17">
    <source>
        <dbReference type="ARBA" id="ARBA00049467"/>
    </source>
</evidence>
<dbReference type="Proteomes" id="UP001357485">
    <property type="component" value="Unassembled WGS sequence"/>
</dbReference>
<evidence type="ECO:0000256" key="5">
    <source>
        <dbReference type="ARBA" id="ARBA00022694"/>
    </source>
</evidence>
<dbReference type="Pfam" id="PF01207">
    <property type="entry name" value="Dus"/>
    <property type="match status" value="1"/>
</dbReference>
<feature type="region of interest" description="Disordered" evidence="18">
    <location>
        <begin position="365"/>
        <end position="399"/>
    </location>
</feature>
<evidence type="ECO:0000256" key="8">
    <source>
        <dbReference type="ARBA" id="ARBA00023027"/>
    </source>
</evidence>
<evidence type="ECO:0000256" key="4">
    <source>
        <dbReference type="ARBA" id="ARBA00022664"/>
    </source>
</evidence>
<dbReference type="SUPFAM" id="SSF51395">
    <property type="entry name" value="FMN-linked oxidoreductases"/>
    <property type="match status" value="1"/>
</dbReference>
<evidence type="ECO:0000313" key="20">
    <source>
        <dbReference type="EMBL" id="KAK5202034.1"/>
    </source>
</evidence>
<evidence type="ECO:0000313" key="21">
    <source>
        <dbReference type="Proteomes" id="UP001357485"/>
    </source>
</evidence>
<keyword evidence="8" id="KW-0520">NAD</keyword>
<dbReference type="PANTHER" id="PTHR11082">
    <property type="entry name" value="TRNA-DIHYDROURIDINE SYNTHASE"/>
    <property type="match status" value="1"/>
</dbReference>
<dbReference type="InterPro" id="IPR035587">
    <property type="entry name" value="DUS-like_FMN-bd"/>
</dbReference>
<comment type="catalytic activity">
    <reaction evidence="16">
        <text>a 5,6-dihydrouridine in mRNA + NADP(+) = a uridine in mRNA + NADPH + H(+)</text>
        <dbReference type="Rhea" id="RHEA:69855"/>
        <dbReference type="Rhea" id="RHEA-COMP:14658"/>
        <dbReference type="Rhea" id="RHEA-COMP:17789"/>
        <dbReference type="ChEBI" id="CHEBI:15378"/>
        <dbReference type="ChEBI" id="CHEBI:57783"/>
        <dbReference type="ChEBI" id="CHEBI:58349"/>
        <dbReference type="ChEBI" id="CHEBI:65315"/>
        <dbReference type="ChEBI" id="CHEBI:74443"/>
    </reaction>
    <physiologicalReaction direction="right-to-left" evidence="16">
        <dbReference type="Rhea" id="RHEA:69857"/>
    </physiologicalReaction>
</comment>
<keyword evidence="6" id="KW-0521">NADP</keyword>
<evidence type="ECO:0000256" key="7">
    <source>
        <dbReference type="ARBA" id="ARBA00023002"/>
    </source>
</evidence>
<evidence type="ECO:0000256" key="9">
    <source>
        <dbReference type="ARBA" id="ARBA00038313"/>
    </source>
</evidence>
<sequence>MSTAKARGASASPGLSDTSLHFTVPNNKRQKLSGRAFYESLGSPKFILAPMVEQSEFAWRMLSRFFMTAESSKDLLAYTPMFHSRMFTDTPKYRESHFQPTKSALLSPSELGQELQPANPDLHLDGNPAIDRPLFVQFCANSPDEFLEAAKHVQPFCDAVDLNLGCPQGIAKRGRYGAFLQEEWDTIYKLINKLHTELSVPVTAKMRVLETKEKTLEYAKKILSAGASIITVHGRRRDQKGHNTGLADWSVIRYLRENLPTDTVIFANGNVLRHEDIERCLEETGADGVMSAEGNLYDPTIFGEPPPIGQEGREYWRGRDGKGGYRMDAVLRRYMDIIYTHVLGTSPPERKPLFLASDPVEPAKEPAIDVSATDDEDEAGQPQRKRQKREKQQKCSSPNLSSMQAHCFHMLRPLVSKHTNVRDALARCKAGDVPAFENVLQMVEKAVKQGLIEYEKETSNDQDAAPQVVVESTVIDETKDASSLATVAMCKRPWWVCQPYVRPLPKEAYQNGALSLSKKEKARLAQEETQTKEVGLQPEGRVEAQSLGENHDRKVEIPKEGMVCG</sequence>
<name>A0ABR0LQV6_9PEZI</name>
<comment type="similarity">
    <text evidence="9">Belongs to the Dus family. Dus1 subfamily.</text>
</comment>
<dbReference type="Gene3D" id="3.20.20.70">
    <property type="entry name" value="Aldolase class I"/>
    <property type="match status" value="1"/>
</dbReference>
<dbReference type="EC" id="1.3.1.88" evidence="10"/>
<keyword evidence="21" id="KW-1185">Reference proteome</keyword>
<feature type="region of interest" description="Disordered" evidence="18">
    <location>
        <begin position="1"/>
        <end position="22"/>
    </location>
</feature>
<evidence type="ECO:0000256" key="11">
    <source>
        <dbReference type="ARBA" id="ARBA00045934"/>
    </source>
</evidence>
<feature type="compositionally biased region" description="Basic and acidic residues" evidence="18">
    <location>
        <begin position="549"/>
        <end position="559"/>
    </location>
</feature>
<evidence type="ECO:0000256" key="10">
    <source>
        <dbReference type="ARBA" id="ARBA00038890"/>
    </source>
</evidence>
<keyword evidence="7 20" id="KW-0560">Oxidoreductase</keyword>
<evidence type="ECO:0000256" key="2">
    <source>
        <dbReference type="ARBA" id="ARBA00022630"/>
    </source>
</evidence>